<gene>
    <name evidence="10" type="ORF">OFUS_LOCUS8915</name>
</gene>
<evidence type="ECO:0008006" key="12">
    <source>
        <dbReference type="Google" id="ProtNLM"/>
    </source>
</evidence>
<dbReference type="GO" id="GO:0043005">
    <property type="term" value="C:neuron projection"/>
    <property type="evidence" value="ECO:0007669"/>
    <property type="project" value="TreeGrafter"/>
</dbReference>
<evidence type="ECO:0000256" key="3">
    <source>
        <dbReference type="ARBA" id="ARBA00022692"/>
    </source>
</evidence>
<dbReference type="PROSITE" id="PS00754">
    <property type="entry name" value="NA_NEUROTRAN_SYMP_2"/>
    <property type="match status" value="1"/>
</dbReference>
<keyword evidence="6" id="KW-0915">Sodium</keyword>
<evidence type="ECO:0000256" key="2">
    <source>
        <dbReference type="ARBA" id="ARBA00022448"/>
    </source>
</evidence>
<keyword evidence="6" id="KW-0479">Metal-binding</keyword>
<feature type="non-terminal residue" evidence="10">
    <location>
        <position position="567"/>
    </location>
</feature>
<feature type="transmembrane region" description="Helical" evidence="9">
    <location>
        <begin position="324"/>
        <end position="350"/>
    </location>
</feature>
<evidence type="ECO:0000256" key="9">
    <source>
        <dbReference type="SAM" id="Phobius"/>
    </source>
</evidence>
<evidence type="ECO:0000256" key="8">
    <source>
        <dbReference type="SAM" id="MobiDB-lite"/>
    </source>
</evidence>
<comment type="caution">
    <text evidence="10">The sequence shown here is derived from an EMBL/GenBank/DDBJ whole genome shotgun (WGS) entry which is preliminary data.</text>
</comment>
<dbReference type="AlphaFoldDB" id="A0A8S4NP35"/>
<dbReference type="EMBL" id="CAIIXF020000005">
    <property type="protein sequence ID" value="CAH1782470.1"/>
    <property type="molecule type" value="Genomic_DNA"/>
</dbReference>
<feature type="transmembrane region" description="Helical" evidence="9">
    <location>
        <begin position="168"/>
        <end position="191"/>
    </location>
</feature>
<dbReference type="GO" id="GO:0005332">
    <property type="term" value="F:gamma-aminobutyric acid:sodium:chloride symporter activity"/>
    <property type="evidence" value="ECO:0007669"/>
    <property type="project" value="TreeGrafter"/>
</dbReference>
<dbReference type="PANTHER" id="PTHR11616:SF265">
    <property type="entry name" value="TRANSPORTER"/>
    <property type="match status" value="1"/>
</dbReference>
<feature type="transmembrane region" description="Helical" evidence="9">
    <location>
        <begin position="280"/>
        <end position="304"/>
    </location>
</feature>
<feature type="transmembrane region" description="Helical" evidence="9">
    <location>
        <begin position="456"/>
        <end position="478"/>
    </location>
</feature>
<evidence type="ECO:0000256" key="7">
    <source>
        <dbReference type="PIRSR" id="PIRSR600175-2"/>
    </source>
</evidence>
<dbReference type="InterPro" id="IPR037272">
    <property type="entry name" value="SNS_sf"/>
</dbReference>
<name>A0A8S4NP35_OWEFU</name>
<feature type="transmembrane region" description="Helical" evidence="9">
    <location>
        <begin position="411"/>
        <end position="435"/>
    </location>
</feature>
<feature type="disulfide bond" evidence="7">
    <location>
        <begin position="84"/>
        <end position="93"/>
    </location>
</feature>
<feature type="transmembrane region" description="Helical" evidence="9">
    <location>
        <begin position="380"/>
        <end position="405"/>
    </location>
</feature>
<feature type="binding site" evidence="6">
    <location>
        <position position="285"/>
    </location>
    <ligand>
        <name>Na(+)</name>
        <dbReference type="ChEBI" id="CHEBI:29101"/>
        <label>1</label>
    </ligand>
</feature>
<accession>A0A8S4NP35</accession>
<dbReference type="InterPro" id="IPR000175">
    <property type="entry name" value="Na/ntran_symport"/>
</dbReference>
<feature type="transmembrane region" description="Helical" evidence="9">
    <location>
        <begin position="6"/>
        <end position="24"/>
    </location>
</feature>
<proteinExistence type="predicted"/>
<evidence type="ECO:0000256" key="6">
    <source>
        <dbReference type="PIRSR" id="PIRSR600175-1"/>
    </source>
</evidence>
<evidence type="ECO:0000313" key="11">
    <source>
        <dbReference type="Proteomes" id="UP000749559"/>
    </source>
</evidence>
<organism evidence="10 11">
    <name type="scientific">Owenia fusiformis</name>
    <name type="common">Polychaete worm</name>
    <dbReference type="NCBI Taxonomy" id="6347"/>
    <lineage>
        <taxon>Eukaryota</taxon>
        <taxon>Metazoa</taxon>
        <taxon>Spiralia</taxon>
        <taxon>Lophotrochozoa</taxon>
        <taxon>Annelida</taxon>
        <taxon>Polychaeta</taxon>
        <taxon>Sedentaria</taxon>
        <taxon>Canalipalpata</taxon>
        <taxon>Sabellida</taxon>
        <taxon>Oweniida</taxon>
        <taxon>Oweniidae</taxon>
        <taxon>Owenia</taxon>
    </lineage>
</organism>
<dbReference type="PANTHER" id="PTHR11616">
    <property type="entry name" value="SODIUM/CHLORIDE DEPENDENT TRANSPORTER"/>
    <property type="match status" value="1"/>
</dbReference>
<dbReference type="Proteomes" id="UP000749559">
    <property type="component" value="Unassembled WGS sequence"/>
</dbReference>
<feature type="binding site" evidence="6">
    <location>
        <position position="354"/>
    </location>
    <ligand>
        <name>Na(+)</name>
        <dbReference type="ChEBI" id="CHEBI:29101"/>
        <label>1</label>
    </ligand>
</feature>
<feature type="transmembrane region" description="Helical" evidence="9">
    <location>
        <begin position="203"/>
        <end position="231"/>
    </location>
</feature>
<keyword evidence="7" id="KW-1015">Disulfide bond</keyword>
<dbReference type="Pfam" id="PF00209">
    <property type="entry name" value="SNF"/>
    <property type="match status" value="1"/>
</dbReference>
<evidence type="ECO:0000256" key="5">
    <source>
        <dbReference type="ARBA" id="ARBA00023136"/>
    </source>
</evidence>
<keyword evidence="2" id="KW-0813">Transport</keyword>
<feature type="region of interest" description="Disordered" evidence="8">
    <location>
        <begin position="545"/>
        <end position="567"/>
    </location>
</feature>
<keyword evidence="5 9" id="KW-0472">Membrane</keyword>
<keyword evidence="4 9" id="KW-1133">Transmembrane helix</keyword>
<reference evidence="10" key="1">
    <citation type="submission" date="2022-03" db="EMBL/GenBank/DDBJ databases">
        <authorList>
            <person name="Martin C."/>
        </authorList>
    </citation>
    <scope>NUCLEOTIDE SEQUENCE</scope>
</reference>
<dbReference type="SUPFAM" id="SSF161070">
    <property type="entry name" value="SNF-like"/>
    <property type="match status" value="1"/>
</dbReference>
<comment type="subcellular location">
    <subcellularLocation>
        <location evidence="1">Membrane</location>
        <topology evidence="1">Multi-pass membrane protein</topology>
    </subcellularLocation>
</comment>
<dbReference type="PRINTS" id="PR00176">
    <property type="entry name" value="NANEUSMPORT"/>
</dbReference>
<feature type="transmembrane region" description="Helical" evidence="9">
    <location>
        <begin position="45"/>
        <end position="72"/>
    </location>
</feature>
<feature type="binding site" evidence="6">
    <location>
        <position position="353"/>
    </location>
    <ligand>
        <name>Na(+)</name>
        <dbReference type="ChEBI" id="CHEBI:29101"/>
        <label>1</label>
    </ligand>
</feature>
<dbReference type="PROSITE" id="PS50267">
    <property type="entry name" value="NA_NEUROTRAN_SYMP_3"/>
    <property type="match status" value="1"/>
</dbReference>
<dbReference type="GO" id="GO:0046872">
    <property type="term" value="F:metal ion binding"/>
    <property type="evidence" value="ECO:0007669"/>
    <property type="project" value="UniProtKB-KW"/>
</dbReference>
<dbReference type="GO" id="GO:0005886">
    <property type="term" value="C:plasma membrane"/>
    <property type="evidence" value="ECO:0007669"/>
    <property type="project" value="TreeGrafter"/>
</dbReference>
<protein>
    <recommendedName>
        <fullName evidence="12">Sodium-and chloride-dependent GABA transporter 1</fullName>
    </recommendedName>
</protein>
<keyword evidence="11" id="KW-1185">Reference proteome</keyword>
<evidence type="ECO:0000256" key="1">
    <source>
        <dbReference type="ARBA" id="ARBA00004141"/>
    </source>
</evidence>
<sequence length="567" mass="64136">AFLIPYLLTLFFAGMPMFFLETSWGQLTGIGGLGIWKLCPLFKGVGYAAVIIAMWLNIYYIVVLAWALFYLFSSFTAVLPWSNCNNWWNTADCESEYTKHNCSSMANSTFDYLYSGNPNHTSLDNLTVYGHANSSSIEICRNHTSPVREFWERNALQLTGGIGEPGDIRWQLALTLLLAWIMCYFCIWKGVEWTGKVVYFTALFPYVLLIILLIRGVTLPGALNGIIFYVWPDMNKLLESSVWIDAATQIFFSYGLGLGALVALGSYNQYHNNVYRDSMIVSFVNCCTSMFAGFVIFSVIGFMAHEQGKRVEDVAASGPGLTFLAYPSAIVQLPISPFWAILFFLMLTFVGLDSQFCTMEGFITACVDEWPHLLRRRKELFIAVVCGLSYLVGLSMVSQGGLFVFKIFDYYSASGWCLLILIFFECIAISWAYGVNRYYDDLKDMFGFYPNIYWKICWTVITPIICFGVFLFSCVSFNRLILKMPSGKDYLYPVWGDAIGFVMALSSIIVIPIYAIYKIAITPGTIQHRLRVLLRANIRFRRENGTGPPSYTHVNDSKLPVNEATPL</sequence>
<feature type="binding site" evidence="6">
    <location>
        <position position="253"/>
    </location>
    <ligand>
        <name>Na(+)</name>
        <dbReference type="ChEBI" id="CHEBI:29101"/>
        <label>1</label>
    </ligand>
</feature>
<dbReference type="CDD" id="cd11496">
    <property type="entry name" value="SLC6sbd-TauT-like"/>
    <property type="match status" value="1"/>
</dbReference>
<keyword evidence="3 9" id="KW-0812">Transmembrane</keyword>
<evidence type="ECO:0000313" key="10">
    <source>
        <dbReference type="EMBL" id="CAH1782470.1"/>
    </source>
</evidence>
<feature type="transmembrane region" description="Helical" evidence="9">
    <location>
        <begin position="498"/>
        <end position="521"/>
    </location>
</feature>
<feature type="transmembrane region" description="Helical" evidence="9">
    <location>
        <begin position="251"/>
        <end position="268"/>
    </location>
</feature>
<dbReference type="OrthoDB" id="6581954at2759"/>
<evidence type="ECO:0000256" key="4">
    <source>
        <dbReference type="ARBA" id="ARBA00022989"/>
    </source>
</evidence>